<dbReference type="Proteomes" id="UP000278807">
    <property type="component" value="Unassembled WGS sequence"/>
</dbReference>
<dbReference type="OrthoDB" id="6259343at2759"/>
<accession>A0A158QIW6</accession>
<evidence type="ECO:0000313" key="4">
    <source>
        <dbReference type="WBParaSite" id="HNAJ_0001037601-mRNA-1"/>
    </source>
</evidence>
<protein>
    <submittedName>
        <fullName evidence="4">MMS19 nucleotide excision repair protein</fullName>
    </submittedName>
</protein>
<gene>
    <name evidence="2" type="ORF">HNAJ_LOCUS10371</name>
</gene>
<organism evidence="4">
    <name type="scientific">Rodentolepis nana</name>
    <name type="common">Dwarf tapeworm</name>
    <name type="synonym">Hymenolepis nana</name>
    <dbReference type="NCBI Taxonomy" id="102285"/>
    <lineage>
        <taxon>Eukaryota</taxon>
        <taxon>Metazoa</taxon>
        <taxon>Spiralia</taxon>
        <taxon>Lophotrochozoa</taxon>
        <taxon>Platyhelminthes</taxon>
        <taxon>Cestoda</taxon>
        <taxon>Eucestoda</taxon>
        <taxon>Cyclophyllidea</taxon>
        <taxon>Hymenolepididae</taxon>
        <taxon>Rodentolepis</taxon>
    </lineage>
</organism>
<reference evidence="4" key="1">
    <citation type="submission" date="2016-04" db="UniProtKB">
        <authorList>
            <consortium name="WormBaseParasite"/>
        </authorList>
    </citation>
    <scope>IDENTIFICATION</scope>
</reference>
<evidence type="ECO:0000313" key="3">
    <source>
        <dbReference type="Proteomes" id="UP000278807"/>
    </source>
</evidence>
<feature type="region of interest" description="Disordered" evidence="1">
    <location>
        <begin position="1268"/>
        <end position="1353"/>
    </location>
</feature>
<keyword evidence="3" id="KW-1185">Reference proteome</keyword>
<feature type="region of interest" description="Disordered" evidence="1">
    <location>
        <begin position="1555"/>
        <end position="1634"/>
    </location>
</feature>
<sequence>MSRLRNIDFSVECIGNLLCKIESASISNPSIIISAFAKPSLLEIISETLASDVTINKYLFNFVTELIRACSGSKSKPSDLVTLLKSVKTFIPVCNNEPQPLLKAIDCLLESACHSGPEVFKELSEEFPAIVLFAMRSFKPEMDFAINILRYCTKNCPKVFIFDSVFDTYIRFMIENLTISTAVTRDDGKNLTKMFSLYSDLIKRLQSDESVSDLMTPEKYLSLFDPLRVLPINETHSVRRLYTWWTFLCFLPANILFSGSNKYMTPFLANLIGRYMSANECLGNRATTKYILSSASVYNNSSAAQNLAAHVFSCFFDYPQLCPLSEFEGEPLPKLTLSTEFLAEKGYTLLVALLHYLRYLCGVGNLVGDQTPSAIWSKCLHHIKSASTKSNNSVIMEEFLSQCVVKLSIKLLSPHSLHIRSPNNVIKIPSNDISSNPKPSDCMAIFNVVYDIVTNECMSEDLKSPLFSSLCHAALELISTYSMQRNSSDPIDESIQDTINGLGEAVIDLFNKDSRLSSARGDGIDRVALLRSYISALCSDCVAFVSQLPKDLKDFSLPRPRIAVHTTMVNEVGLSVWSVMVDCFIKLVFQHEKLTDSSPTDPNEGPNLTTLLSFLLAPIFLAGNTKKSPSPSVECQALRRMFNLFRAFRQEATSLTGLSVNSTINRLSLIILALMQSLGNEEEVKQTLNLRIIANFLVFMAESADISEDIIHDESTVTPSQWKLEKGRLLDYMLGPVEAISYCLTFMPLEHNEVSISNSVVSFSSQEQEVRSRSPLTMHTALSHSLSPSSVFEKVFIEFNQIHQQSPKSPQSVTRNLLLALWLILRRNKSAKENIFILIGRCSSSLLGLSKRLELIRPTANTIDEPLAMIVSAYEAFVTAICNWILKNHNKPCVADVTQTLKTLELDPLVLPQASAEHLLVFFEAAVLLASCQISRVIYRLGMTLKRAIMTSVAFLQDESADCTVDVSRQHKVFIYCLATIWDTLVTSLDSKDTEIRNRIIDVTIKFSACLASRSAPQISLHSRSNFPSWIPCEKLITRVEQVPSRRSDNLENLLPLEADRITHPCLINFDDISETNQVFAGPSLKYGLPISTRRSSLPSKKLPKSYRRRLSLTDSSLQDQSRVVPFGSRFVYSPSASPETPSSPIARTPPGNVKSPSRLDQNLGATNILPSSPVAAAGTTRKVIETTPVRGRKRKATVDGPSTNMIDFEDSSDFVFIPPKATPGAKRMRLTEHQKERMREQRQAYIPPMFNSLDRDSNDAIWALYPSDSQSSMDSNSRPPFDSTAPTLAQSQPQTPTQSKASTSNISGQQNESRSKTPNSTLPDATNEEANSGFEEETPVSSTLAQTNKTPTRKRVIIQSKLLPDSDITNPNSIKKVRLLDMPASPSPASPMLTASPMMSPQLPLLRSPGLRNSRTLKILENSRAEIERKQKLRMAQLASMNDEKPQPTATPPPLSAIGSFVSPPRSGILRESVSNQVKHVSFADQATVIVIDDSPPESPINEELLRTPTKSALPASSSTNQPTLSNTAPLKVETGVLDNSEYPRVLLSPLTQIQGEPEEHSPSTSLPSISSKSVPASRRRKSDSPRRLISRPNTRQQGSAFLRNMSASRKRFSAFQESRSMPASSTKKASSVALTSATCPPPSFSAPSSSKPSVDIEVVEGTQLSPPPQGMAATITNTDENQNSNLVEVIEETQDIPEDAIEVPSSVECTENGDLAIPGVIADTPIEEREPEAASTTVSDQPRPMDASEVVAGLNGEANSLVLRDSSGASPKSLDELGEGVHLERIKQALRIVKEELPSLTREQQRNMVLEVIALLHPFCSN</sequence>
<feature type="compositionally biased region" description="Low complexity" evidence="1">
    <location>
        <begin position="1268"/>
        <end position="1278"/>
    </location>
</feature>
<dbReference type="EMBL" id="UZAE01013016">
    <property type="protein sequence ID" value="VDO07807.1"/>
    <property type="molecule type" value="Genomic_DNA"/>
</dbReference>
<feature type="compositionally biased region" description="Polar residues" evidence="1">
    <location>
        <begin position="1512"/>
        <end position="1530"/>
    </location>
</feature>
<name>A0A158QIW6_RODNA</name>
<evidence type="ECO:0000256" key="1">
    <source>
        <dbReference type="SAM" id="MobiDB-lite"/>
    </source>
</evidence>
<evidence type="ECO:0000313" key="2">
    <source>
        <dbReference type="EMBL" id="VDO07807.1"/>
    </source>
</evidence>
<feature type="compositionally biased region" description="Polar residues" evidence="1">
    <location>
        <begin position="1340"/>
        <end position="1351"/>
    </location>
</feature>
<dbReference type="WBParaSite" id="HNAJ_0001037601-mRNA-1">
    <property type="protein sequence ID" value="HNAJ_0001037601-mRNA-1"/>
    <property type="gene ID" value="HNAJ_0001037601"/>
</dbReference>
<reference evidence="2 3" key="2">
    <citation type="submission" date="2018-11" db="EMBL/GenBank/DDBJ databases">
        <authorList>
            <consortium name="Pathogen Informatics"/>
        </authorList>
    </citation>
    <scope>NUCLEOTIDE SEQUENCE [LARGE SCALE GENOMIC DNA]</scope>
</reference>
<feature type="region of interest" description="Disordered" evidence="1">
    <location>
        <begin position="1512"/>
        <end position="1531"/>
    </location>
</feature>
<feature type="compositionally biased region" description="Low complexity" evidence="1">
    <location>
        <begin position="1564"/>
        <end position="1578"/>
    </location>
</feature>
<feature type="compositionally biased region" description="Polar residues" evidence="1">
    <location>
        <begin position="1617"/>
        <end position="1634"/>
    </location>
</feature>
<feature type="compositionally biased region" description="Polar residues" evidence="1">
    <location>
        <begin position="1285"/>
        <end position="1331"/>
    </location>
</feature>
<feature type="region of interest" description="Disordered" evidence="1">
    <location>
        <begin position="1134"/>
        <end position="1162"/>
    </location>
</feature>
<proteinExistence type="predicted"/>
<feature type="compositionally biased region" description="Low complexity" evidence="1">
    <location>
        <begin position="1134"/>
        <end position="1145"/>
    </location>
</feature>